<organism evidence="7">
    <name type="scientific">Pseudidiomarina aestuarii</name>
    <dbReference type="NCBI Taxonomy" id="624146"/>
    <lineage>
        <taxon>Bacteria</taxon>
        <taxon>Pseudomonadati</taxon>
        <taxon>Pseudomonadota</taxon>
        <taxon>Gammaproteobacteria</taxon>
        <taxon>Alteromonadales</taxon>
        <taxon>Idiomarinaceae</taxon>
        <taxon>Pseudidiomarina</taxon>
    </lineage>
</organism>
<dbReference type="SUPFAM" id="SSF53335">
    <property type="entry name" value="S-adenosyl-L-methionine-dependent methyltransferases"/>
    <property type="match status" value="1"/>
</dbReference>
<evidence type="ECO:0000313" key="7">
    <source>
        <dbReference type="EMBL" id="PTB86584.1"/>
    </source>
</evidence>
<keyword evidence="3 7" id="KW-0808">Transferase</keyword>
<evidence type="ECO:0000256" key="4">
    <source>
        <dbReference type="ARBA" id="ARBA00022691"/>
    </source>
</evidence>
<feature type="active site" evidence="6">
    <location>
        <position position="389"/>
    </location>
</feature>
<dbReference type="InterPro" id="IPR050723">
    <property type="entry name" value="CFA/CMAS"/>
</dbReference>
<dbReference type="Pfam" id="PF02353">
    <property type="entry name" value="CMAS"/>
    <property type="match status" value="1"/>
</dbReference>
<keyword evidence="4" id="KW-0949">S-adenosyl-L-methionine</keyword>
<accession>A0A2T4CYD4</accession>
<evidence type="ECO:0000256" key="2">
    <source>
        <dbReference type="ARBA" id="ARBA00022603"/>
    </source>
</evidence>
<protein>
    <submittedName>
        <fullName evidence="7">SAM-dependent methyltransferase</fullName>
    </submittedName>
</protein>
<dbReference type="GO" id="GO:0008168">
    <property type="term" value="F:methyltransferase activity"/>
    <property type="evidence" value="ECO:0007669"/>
    <property type="project" value="UniProtKB-KW"/>
</dbReference>
<dbReference type="AlphaFoldDB" id="A0A2T4CYD4"/>
<dbReference type="InterPro" id="IPR029063">
    <property type="entry name" value="SAM-dependent_MTases_sf"/>
</dbReference>
<comment type="caution">
    <text evidence="7">The sequence shown here is derived from an EMBL/GenBank/DDBJ whole genome shotgun (WGS) entry which is preliminary data.</text>
</comment>
<keyword evidence="2 7" id="KW-0489">Methyltransferase</keyword>
<dbReference type="Gene3D" id="3.40.50.150">
    <property type="entry name" value="Vaccinia Virus protein VP39"/>
    <property type="match status" value="1"/>
</dbReference>
<dbReference type="CDD" id="cd02440">
    <property type="entry name" value="AdoMet_MTases"/>
    <property type="match status" value="1"/>
</dbReference>
<evidence type="ECO:0000256" key="1">
    <source>
        <dbReference type="ARBA" id="ARBA00010815"/>
    </source>
</evidence>
<comment type="similarity">
    <text evidence="1">Belongs to the CFA/CMAS family.</text>
</comment>
<evidence type="ECO:0000256" key="3">
    <source>
        <dbReference type="ARBA" id="ARBA00022679"/>
    </source>
</evidence>
<dbReference type="PIRSF" id="PIRSF003085">
    <property type="entry name" value="CMAS"/>
    <property type="match status" value="1"/>
</dbReference>
<evidence type="ECO:0000256" key="5">
    <source>
        <dbReference type="ARBA" id="ARBA00023098"/>
    </source>
</evidence>
<sequence>MSKSAVIETQSGKPSRLSKLYEKAVIGQLGRIQKGCIHLHTAGEVYELGDPQDDLSISLTVYDRRFFEAVVQGGSVGAAESYMQGDWHCSDLTALVRILVRNQSLTDELEQGFARITGALLKGFHWLNRNSRKGSRKNIAAHYDLGNELFELFLDKDWMMYSSGLYYSGTESLETAQRQKLARLCDKLDLQPTDHLLEIGTGWGGCAVFAAQHYGCRVTTTTISRQQYDYAVQRVAKAGLADKITVLLEDYRDLRGQYNKLISIEMVEAVGHHYIDDYFQRCADLLTPDGLAIIQAITLEDHRYAQAVKSVDFIKRYIFPGSFIPSVTVLSNAAAKAKLKLTSLEDIGPSYAITLATWRERFNASLDKVRAMGYPDSFIRMWEFYLCYCEGGFAERSISDVHLLFSKVENRRAQWCPEYA</sequence>
<dbReference type="PANTHER" id="PTHR43667:SF2">
    <property type="entry name" value="FATTY ACID C-METHYL TRANSFERASE"/>
    <property type="match status" value="1"/>
</dbReference>
<dbReference type="PANTHER" id="PTHR43667">
    <property type="entry name" value="CYCLOPROPANE-FATTY-ACYL-PHOSPHOLIPID SYNTHASE"/>
    <property type="match status" value="1"/>
</dbReference>
<keyword evidence="5" id="KW-0443">Lipid metabolism</keyword>
<evidence type="ECO:0000256" key="6">
    <source>
        <dbReference type="PIRSR" id="PIRSR003085-1"/>
    </source>
</evidence>
<name>A0A2T4CYD4_9GAMM</name>
<dbReference type="EMBL" id="PYVN01000011">
    <property type="protein sequence ID" value="PTB86584.1"/>
    <property type="molecule type" value="Genomic_DNA"/>
</dbReference>
<gene>
    <name evidence="7" type="ORF">C9940_01840</name>
</gene>
<reference evidence="7" key="1">
    <citation type="submission" date="2018-03" db="EMBL/GenBank/DDBJ databases">
        <title>Cross-interface Injection: A General Nanoliter Liquid Handling Method Applied to Single Cells Genome Amplification Automated Nanoliter Liquid Handling Applied to Single Cell Multiple Displacement Amplification.</title>
        <authorList>
            <person name="Yun J."/>
            <person name="Xu P."/>
            <person name="Xu J."/>
            <person name="Dai X."/>
            <person name="Wang Y."/>
            <person name="Zheng X."/>
            <person name="Cao C."/>
            <person name="Yi Q."/>
            <person name="Zhu Y."/>
            <person name="Wang L."/>
            <person name="Dong Z."/>
            <person name="Huang Y."/>
            <person name="Huang L."/>
            <person name="Du W."/>
        </authorList>
    </citation>
    <scope>NUCLEOTIDE SEQUENCE [LARGE SCALE GENOMIC DNA]</scope>
    <source>
        <strain evidence="7">Z-D3-2</strain>
    </source>
</reference>
<proteinExistence type="inferred from homology"/>
<dbReference type="GO" id="GO:0008610">
    <property type="term" value="P:lipid biosynthetic process"/>
    <property type="evidence" value="ECO:0007669"/>
    <property type="project" value="InterPro"/>
</dbReference>
<dbReference type="InterPro" id="IPR003333">
    <property type="entry name" value="CMAS"/>
</dbReference>
<dbReference type="GO" id="GO:0032259">
    <property type="term" value="P:methylation"/>
    <property type="evidence" value="ECO:0007669"/>
    <property type="project" value="UniProtKB-KW"/>
</dbReference>